<dbReference type="GO" id="GO:0003677">
    <property type="term" value="F:DNA binding"/>
    <property type="evidence" value="ECO:0007669"/>
    <property type="project" value="UniProtKB-KW"/>
</dbReference>
<dbReference type="KEGG" id="cmic:caldi_18040"/>
<dbReference type="Pfam" id="PF12323">
    <property type="entry name" value="HTH_OrfB_IS605"/>
    <property type="match status" value="1"/>
</dbReference>
<keyword evidence="4" id="KW-0479">Metal-binding</keyword>
<dbReference type="RefSeq" id="WP_264841415.1">
    <property type="nucleotide sequence ID" value="NZ_AP025628.1"/>
</dbReference>
<evidence type="ECO:0000259" key="10">
    <source>
        <dbReference type="Pfam" id="PF07282"/>
    </source>
</evidence>
<name>A0AA35CLH1_9FIRM</name>
<reference evidence="12" key="1">
    <citation type="submission" date="2022-03" db="EMBL/GenBank/DDBJ databases">
        <title>Complete genome sequence of Caldinitratiruptor microaerophilus.</title>
        <authorList>
            <person name="Mukaiyama R."/>
            <person name="Nishiyama T."/>
            <person name="Ueda K."/>
        </authorList>
    </citation>
    <scope>NUCLEOTIDE SEQUENCE</scope>
    <source>
        <strain evidence="12">JCM 16183</strain>
    </source>
</reference>
<dbReference type="Pfam" id="PF01385">
    <property type="entry name" value="OrfB_IS605"/>
    <property type="match status" value="1"/>
</dbReference>
<feature type="domain" description="Probable transposase IS891/IS1136/IS1341" evidence="9">
    <location>
        <begin position="165"/>
        <end position="282"/>
    </location>
</feature>
<evidence type="ECO:0000256" key="7">
    <source>
        <dbReference type="ARBA" id="ARBA00023172"/>
    </source>
</evidence>
<gene>
    <name evidence="12" type="ORF">caldi_18040</name>
</gene>
<dbReference type="PANTHER" id="PTHR30405">
    <property type="entry name" value="TRANSPOSASE"/>
    <property type="match status" value="1"/>
</dbReference>
<comment type="similarity">
    <text evidence="1">In the C-terminal section; belongs to the transposase 35 family.</text>
</comment>
<evidence type="ECO:0000256" key="8">
    <source>
        <dbReference type="SAM" id="MobiDB-lite"/>
    </source>
</evidence>
<feature type="domain" description="Cas12f1-like TNB" evidence="10">
    <location>
        <begin position="295"/>
        <end position="362"/>
    </location>
</feature>
<dbReference type="PANTHER" id="PTHR30405:SF25">
    <property type="entry name" value="RNA-GUIDED DNA ENDONUCLEASE INSQ-RELATED"/>
    <property type="match status" value="1"/>
</dbReference>
<protein>
    <submittedName>
        <fullName evidence="12">Transposase</fullName>
    </submittedName>
</protein>
<evidence type="ECO:0000256" key="5">
    <source>
        <dbReference type="ARBA" id="ARBA00022833"/>
    </source>
</evidence>
<dbReference type="AlphaFoldDB" id="A0AA35CLH1"/>
<evidence type="ECO:0000313" key="12">
    <source>
        <dbReference type="EMBL" id="BDG60714.1"/>
    </source>
</evidence>
<organism evidence="12 13">
    <name type="scientific">Caldinitratiruptor microaerophilus</name>
    <dbReference type="NCBI Taxonomy" id="671077"/>
    <lineage>
        <taxon>Bacteria</taxon>
        <taxon>Bacillati</taxon>
        <taxon>Bacillota</taxon>
        <taxon>Clostridia</taxon>
        <taxon>Eubacteriales</taxon>
        <taxon>Symbiobacteriaceae</taxon>
        <taxon>Caldinitratiruptor</taxon>
    </lineage>
</organism>
<feature type="region of interest" description="Disordered" evidence="8">
    <location>
        <begin position="217"/>
        <end position="239"/>
    </location>
</feature>
<feature type="domain" description="Transposase putative helix-turn-helix" evidence="11">
    <location>
        <begin position="1"/>
        <end position="48"/>
    </location>
</feature>
<keyword evidence="5" id="KW-0862">Zinc</keyword>
<dbReference type="GO" id="GO:0032196">
    <property type="term" value="P:transposition"/>
    <property type="evidence" value="ECO:0007669"/>
    <property type="project" value="UniProtKB-KW"/>
</dbReference>
<keyword evidence="13" id="KW-1185">Reference proteome</keyword>
<dbReference type="InterPro" id="IPR021027">
    <property type="entry name" value="Transposase_put_HTH"/>
</dbReference>
<dbReference type="NCBIfam" id="NF040570">
    <property type="entry name" value="guided_TnpB"/>
    <property type="match status" value="1"/>
</dbReference>
<evidence type="ECO:0000256" key="4">
    <source>
        <dbReference type="ARBA" id="ARBA00022723"/>
    </source>
</evidence>
<dbReference type="EMBL" id="AP025628">
    <property type="protein sequence ID" value="BDG60714.1"/>
    <property type="molecule type" value="Genomic_DNA"/>
</dbReference>
<keyword evidence="3" id="KW-0815">Transposition</keyword>
<evidence type="ECO:0000256" key="3">
    <source>
        <dbReference type="ARBA" id="ARBA00022578"/>
    </source>
</evidence>
<dbReference type="Pfam" id="PF07282">
    <property type="entry name" value="Cas12f1-like_TNB"/>
    <property type="match status" value="1"/>
</dbReference>
<evidence type="ECO:0000256" key="6">
    <source>
        <dbReference type="ARBA" id="ARBA00023125"/>
    </source>
</evidence>
<dbReference type="GO" id="GO:0046872">
    <property type="term" value="F:metal ion binding"/>
    <property type="evidence" value="ECO:0007669"/>
    <property type="project" value="UniProtKB-KW"/>
</dbReference>
<dbReference type="InterPro" id="IPR051399">
    <property type="entry name" value="RNA-guided_DNA_endo/Transpos"/>
</dbReference>
<keyword evidence="7" id="KW-0233">DNA recombination</keyword>
<keyword evidence="6" id="KW-0238">DNA-binding</keyword>
<evidence type="ECO:0000256" key="2">
    <source>
        <dbReference type="ARBA" id="ARBA00011044"/>
    </source>
</evidence>
<sequence>MKVTRAYRYELDPNREQRILLAKHAGAARFAYNWGLAQRVELYQQAGKTTNAIEQHRELNRLKKTEYLWLYEVSKCAPQEALRDLDRAFQNFFRSLKEGRKVGFPRFRKKGRDDRFRLTGSIRVLARAVQLPRLGVIRLKEEPGVQGRILSATVSREADRWYVSLTVEVEQSDPVPVEGPAVGIDVGLHHFATVAGDDGTVAKVEAPRPLQRTLRLLRRRQRQHSRKKKGSKNRRKSALRLARMHRRVRNIRRDFLHQLTMRLAKTKRVIVVEDLAVSGLLQNPKLARHIADVGWGEFRRMLVYKCGWYGSQLVVANRYYPSSKTCSCCGHVLEGLPLDVRAWDCPACGTHHDRDVNAARNLLALAG</sequence>
<evidence type="ECO:0000259" key="11">
    <source>
        <dbReference type="Pfam" id="PF12323"/>
    </source>
</evidence>
<evidence type="ECO:0000256" key="1">
    <source>
        <dbReference type="ARBA" id="ARBA00008761"/>
    </source>
</evidence>
<comment type="similarity">
    <text evidence="2">In the N-terminal section; belongs to the transposase 2 family.</text>
</comment>
<evidence type="ECO:0000259" key="9">
    <source>
        <dbReference type="Pfam" id="PF01385"/>
    </source>
</evidence>
<dbReference type="InterPro" id="IPR001959">
    <property type="entry name" value="Transposase"/>
</dbReference>
<dbReference type="NCBIfam" id="TIGR01766">
    <property type="entry name" value="IS200/IS605 family accessory protein TnpB-like domain"/>
    <property type="match status" value="1"/>
</dbReference>
<dbReference type="GO" id="GO:0006310">
    <property type="term" value="P:DNA recombination"/>
    <property type="evidence" value="ECO:0007669"/>
    <property type="project" value="UniProtKB-KW"/>
</dbReference>
<accession>A0AA35CLH1</accession>
<evidence type="ECO:0000313" key="13">
    <source>
        <dbReference type="Proteomes" id="UP001163687"/>
    </source>
</evidence>
<proteinExistence type="inferred from homology"/>
<dbReference type="InterPro" id="IPR010095">
    <property type="entry name" value="Cas12f1-like_TNB"/>
</dbReference>
<dbReference type="Proteomes" id="UP001163687">
    <property type="component" value="Chromosome"/>
</dbReference>